<dbReference type="Pfam" id="PF11917">
    <property type="entry name" value="DUF3435"/>
    <property type="match status" value="1"/>
</dbReference>
<dbReference type="RefSeq" id="XP_035349364.1">
    <property type="nucleotide sequence ID" value="XM_035493471.1"/>
</dbReference>
<proteinExistence type="predicted"/>
<dbReference type="PANTHER" id="PTHR37535:SF4">
    <property type="entry name" value="FLUG DOMAIN-CONTAINING PROTEIN"/>
    <property type="match status" value="1"/>
</dbReference>
<dbReference type="OrthoDB" id="4485682at2759"/>
<dbReference type="InterPro" id="IPR021842">
    <property type="entry name" value="DUF3435"/>
</dbReference>
<keyword evidence="3" id="KW-1185">Reference proteome</keyword>
<accession>A0A7H8R9V0</accession>
<feature type="region of interest" description="Disordered" evidence="1">
    <location>
        <begin position="739"/>
        <end position="808"/>
    </location>
</feature>
<dbReference type="PANTHER" id="PTHR37535">
    <property type="entry name" value="FLUG DOMAIN PROTEIN"/>
    <property type="match status" value="1"/>
</dbReference>
<dbReference type="AlphaFoldDB" id="A0A7H8R9V0"/>
<name>A0A7H8R9V0_TALRU</name>
<dbReference type="GeneID" id="55997839"/>
<feature type="compositionally biased region" description="Basic residues" evidence="1">
    <location>
        <begin position="797"/>
        <end position="808"/>
    </location>
</feature>
<evidence type="ECO:0000256" key="1">
    <source>
        <dbReference type="SAM" id="MobiDB-lite"/>
    </source>
</evidence>
<sequence length="808" mass="94251">MAPPSLPPANPQDHQYWTDPILCEETRARLEYFRSLGRLPPNYKPKTLEGIAVVERYWRKFCIQSKEEYVDYLLSEDQTIYMNFFDWMYNTSRKKLLQSYDEYWRRLGQYFILFAERPMNNDVHEQMRRFLNQRFPAEHKISRRMKKKNTLDVGAFCVLYRHHWVHSRYFRHGSMVLQFATIQLWSSITGTRPGVLLPQKAFLPSNTSLGKRKRDLSIKSDLPQYISANDLPDSVCYRDIELFYLKDPDSNRDVLCAIIEFRNLKGRPEGADGTKFFMHGDYQLSYCPILQIVSYAFRDNAFVNTTLSPDIIWRIKVPGRLTCLPLRWKPELLDTPLLRHVHRTEYGYEVDPSLPMAYASSRDGLRELGRDAKFEDDVVHYNYRRWAANEVNRNFTSQERQRVLGQSGDGVFERHYQSQYIQRDLQHVVLLRPSQESLHQVGGSMLRKWDPSAPSSELTEAQRRTICQEPRILELRRTKREVMEEMRSLAGTKTKAKHLFPHLYQQHDSLSKELSQLRKNLAKETKETTRKDYFYNAPIFEVDRQINQLLGQADPEDSDGDSPDHKKWELPIPKYIFPERARLVENFYGPEAENFEDDKLLARRIQTTKDMVALSKLCEPNRRGNRVNWNFDGDESEKSEEPWIPEEETLDCPTDVCIICYGLSRRSESNPPPHRFPPKRQDSLRRHLIDCHLANAHGGISCTWEVCCDVPKFVEITDFMAHALYVHAYDVNMQQKHLPAKHPVGGSEHSSLDDSEYLSEPDLHSGIGTPASSISSGMANIDPRLVESSPSPPTKLSPRRSKRIKTSP</sequence>
<evidence type="ECO:0000313" key="3">
    <source>
        <dbReference type="Proteomes" id="UP000509510"/>
    </source>
</evidence>
<dbReference type="EMBL" id="CP055903">
    <property type="protein sequence ID" value="QKX63190.1"/>
    <property type="molecule type" value="Genomic_DNA"/>
</dbReference>
<protein>
    <submittedName>
        <fullName evidence="2">Uncharacterized protein</fullName>
    </submittedName>
</protein>
<reference evidence="3" key="1">
    <citation type="submission" date="2020-06" db="EMBL/GenBank/DDBJ databases">
        <title>A chromosome-scale genome assembly of Talaromyces rugulosus W13939.</title>
        <authorList>
            <person name="Wang B."/>
            <person name="Guo L."/>
            <person name="Ye K."/>
            <person name="Wang L."/>
        </authorList>
    </citation>
    <scope>NUCLEOTIDE SEQUENCE [LARGE SCALE GENOMIC DNA]</scope>
    <source>
        <strain evidence="3">W13939</strain>
    </source>
</reference>
<dbReference type="KEGG" id="trg:TRUGW13939_10359"/>
<organism evidence="2 3">
    <name type="scientific">Talaromyces rugulosus</name>
    <name type="common">Penicillium rugulosum</name>
    <dbReference type="NCBI Taxonomy" id="121627"/>
    <lineage>
        <taxon>Eukaryota</taxon>
        <taxon>Fungi</taxon>
        <taxon>Dikarya</taxon>
        <taxon>Ascomycota</taxon>
        <taxon>Pezizomycotina</taxon>
        <taxon>Eurotiomycetes</taxon>
        <taxon>Eurotiomycetidae</taxon>
        <taxon>Eurotiales</taxon>
        <taxon>Trichocomaceae</taxon>
        <taxon>Talaromyces</taxon>
        <taxon>Talaromyces sect. Islandici</taxon>
    </lineage>
</organism>
<evidence type="ECO:0000313" key="2">
    <source>
        <dbReference type="EMBL" id="QKX63190.1"/>
    </source>
</evidence>
<dbReference type="Proteomes" id="UP000509510">
    <property type="component" value="Chromosome VI"/>
</dbReference>
<gene>
    <name evidence="2" type="ORF">TRUGW13939_10359</name>
</gene>